<feature type="region of interest" description="Disordered" evidence="1">
    <location>
        <begin position="1"/>
        <end position="156"/>
    </location>
</feature>
<gene>
    <name evidence="2" type="ORF">PCOR1329_LOCUS15368</name>
</gene>
<keyword evidence="3" id="KW-1185">Reference proteome</keyword>
<feature type="compositionally biased region" description="Basic and acidic residues" evidence="1">
    <location>
        <begin position="68"/>
        <end position="82"/>
    </location>
</feature>
<sequence length="207" mass="20401">PFTAQAAQGCRAAPTSREAPSWPWQHGSAPPGRRRGGPGGAVACGRPVPARFRLRGPGGGPRGAGEAHAARPEGGRGRREHAAGAAAGGAAARRFRAGGAAARRPLLTSEPKKRHEHGLPEVRGDFLGAAPHTAHPEAGAPKHAAAAAPKGKGATAAVRQEAGAGLAFARGGAGARAAGPAPRAAGASRGEDLLGQRHGGYVAFGSG</sequence>
<feature type="compositionally biased region" description="Low complexity" evidence="1">
    <location>
        <begin position="170"/>
        <end position="188"/>
    </location>
</feature>
<dbReference type="EMBL" id="CAUYUJ010004646">
    <property type="protein sequence ID" value="CAK0810386.1"/>
    <property type="molecule type" value="Genomic_DNA"/>
</dbReference>
<proteinExistence type="predicted"/>
<name>A0ABN9QX07_9DINO</name>
<feature type="non-terminal residue" evidence="2">
    <location>
        <position position="1"/>
    </location>
</feature>
<feature type="compositionally biased region" description="Low complexity" evidence="1">
    <location>
        <begin position="136"/>
        <end position="156"/>
    </location>
</feature>
<feature type="compositionally biased region" description="Basic and acidic residues" evidence="1">
    <location>
        <begin position="110"/>
        <end position="124"/>
    </location>
</feature>
<evidence type="ECO:0000313" key="2">
    <source>
        <dbReference type="EMBL" id="CAK0810386.1"/>
    </source>
</evidence>
<comment type="caution">
    <text evidence="2">The sequence shown here is derived from an EMBL/GenBank/DDBJ whole genome shotgun (WGS) entry which is preliminary data.</text>
</comment>
<feature type="region of interest" description="Disordered" evidence="1">
    <location>
        <begin position="170"/>
        <end position="207"/>
    </location>
</feature>
<evidence type="ECO:0000313" key="3">
    <source>
        <dbReference type="Proteomes" id="UP001189429"/>
    </source>
</evidence>
<protein>
    <submittedName>
        <fullName evidence="2">Uncharacterized protein</fullName>
    </submittedName>
</protein>
<reference evidence="2" key="1">
    <citation type="submission" date="2023-10" db="EMBL/GenBank/DDBJ databases">
        <authorList>
            <person name="Chen Y."/>
            <person name="Shah S."/>
            <person name="Dougan E. K."/>
            <person name="Thang M."/>
            <person name="Chan C."/>
        </authorList>
    </citation>
    <scope>NUCLEOTIDE SEQUENCE [LARGE SCALE GENOMIC DNA]</scope>
</reference>
<evidence type="ECO:0000256" key="1">
    <source>
        <dbReference type="SAM" id="MobiDB-lite"/>
    </source>
</evidence>
<dbReference type="Proteomes" id="UP001189429">
    <property type="component" value="Unassembled WGS sequence"/>
</dbReference>
<feature type="compositionally biased region" description="Low complexity" evidence="1">
    <location>
        <begin position="83"/>
        <end position="106"/>
    </location>
</feature>
<organism evidence="2 3">
    <name type="scientific">Prorocentrum cordatum</name>
    <dbReference type="NCBI Taxonomy" id="2364126"/>
    <lineage>
        <taxon>Eukaryota</taxon>
        <taxon>Sar</taxon>
        <taxon>Alveolata</taxon>
        <taxon>Dinophyceae</taxon>
        <taxon>Prorocentrales</taxon>
        <taxon>Prorocentraceae</taxon>
        <taxon>Prorocentrum</taxon>
    </lineage>
</organism>
<accession>A0ABN9QX07</accession>